<dbReference type="GO" id="GO:0047617">
    <property type="term" value="F:fatty acyl-CoA hydrolase activity"/>
    <property type="evidence" value="ECO:0007669"/>
    <property type="project" value="TreeGrafter"/>
</dbReference>
<dbReference type="InterPro" id="IPR006684">
    <property type="entry name" value="YbgC/YbaW"/>
</dbReference>
<comment type="similarity">
    <text evidence="1">Belongs to the 4-hydroxybenzoyl-CoA thioesterase family.</text>
</comment>
<dbReference type="Pfam" id="PF13279">
    <property type="entry name" value="4HBT_2"/>
    <property type="match status" value="1"/>
</dbReference>
<evidence type="ECO:0000256" key="2">
    <source>
        <dbReference type="ARBA" id="ARBA00022801"/>
    </source>
</evidence>
<dbReference type="Proteomes" id="UP000316238">
    <property type="component" value="Unassembled WGS sequence"/>
</dbReference>
<organism evidence="3 4">
    <name type="scientific">Candidatus Electronema aureum</name>
    <dbReference type="NCBI Taxonomy" id="2005002"/>
    <lineage>
        <taxon>Bacteria</taxon>
        <taxon>Pseudomonadati</taxon>
        <taxon>Thermodesulfobacteriota</taxon>
        <taxon>Desulfobulbia</taxon>
        <taxon>Desulfobulbales</taxon>
        <taxon>Desulfobulbaceae</taxon>
        <taxon>Candidatus Electronema</taxon>
    </lineage>
</organism>
<evidence type="ECO:0000256" key="1">
    <source>
        <dbReference type="ARBA" id="ARBA00005953"/>
    </source>
</evidence>
<keyword evidence="4" id="KW-1185">Reference proteome</keyword>
<dbReference type="SUPFAM" id="SSF54637">
    <property type="entry name" value="Thioesterase/thiol ester dehydrase-isomerase"/>
    <property type="match status" value="1"/>
</dbReference>
<evidence type="ECO:0000313" key="3">
    <source>
        <dbReference type="EMBL" id="TAA76159.1"/>
    </source>
</evidence>
<dbReference type="AlphaFoldDB" id="A0A521G569"/>
<dbReference type="PANTHER" id="PTHR31793:SF27">
    <property type="entry name" value="NOVEL THIOESTERASE SUPERFAMILY DOMAIN AND SAPOSIN A-TYPE DOMAIN CONTAINING PROTEIN (0610012H03RIK)"/>
    <property type="match status" value="1"/>
</dbReference>
<proteinExistence type="inferred from homology"/>
<accession>A0A521G569</accession>
<keyword evidence="2 3" id="KW-0378">Hydrolase</keyword>
<dbReference type="PANTHER" id="PTHR31793">
    <property type="entry name" value="4-HYDROXYBENZOYL-COA THIOESTERASE FAMILY MEMBER"/>
    <property type="match status" value="1"/>
</dbReference>
<reference evidence="3" key="1">
    <citation type="submission" date="2017-07" db="EMBL/GenBank/DDBJ databases">
        <title>The cable genome - Insights into the physiology and evolution of filamentous bacteria capable of sulfide oxidation via long distance electron transfer.</title>
        <authorList>
            <person name="Thorup C."/>
            <person name="Bjerg J.T."/>
            <person name="Schreiber L."/>
            <person name="Nielsen L.P."/>
            <person name="Kjeldsen K.U."/>
            <person name="Boesen T."/>
            <person name="Boggild A."/>
            <person name="Meysman F."/>
            <person name="Geelhoed J."/>
            <person name="Schramm A."/>
        </authorList>
    </citation>
    <scope>NUCLEOTIDE SEQUENCE [LARGE SCALE GENOMIC DNA]</scope>
    <source>
        <strain evidence="3">GS</strain>
    </source>
</reference>
<dbReference type="PIRSF" id="PIRSF003230">
    <property type="entry name" value="YbgC"/>
    <property type="match status" value="1"/>
</dbReference>
<comment type="caution">
    <text evidence="3">The sequence shown here is derived from an EMBL/GenBank/DDBJ whole genome shotgun (WGS) entry which is preliminary data.</text>
</comment>
<dbReference type="Gene3D" id="3.10.129.10">
    <property type="entry name" value="Hotdog Thioesterase"/>
    <property type="match status" value="1"/>
</dbReference>
<gene>
    <name evidence="3" type="ORF">CDV28_10157</name>
</gene>
<dbReference type="CDD" id="cd00586">
    <property type="entry name" value="4HBT"/>
    <property type="match status" value="1"/>
</dbReference>
<dbReference type="EC" id="3.1.2.-" evidence="3"/>
<sequence length="148" mass="17337">MADLRMEMTEPIFRMQYRVIYGDTDAGGLVYNANYLRFMEMGRTEMMRSHGLPYSEMEKEGIILPVTECYLRYKASGRYDDLISIATSLAEVTRLTIRFHYRIYRIMEKGRELLLVKGFTKHACIDRQGKLTSFSEKILTQISTIRPL</sequence>
<dbReference type="InterPro" id="IPR050563">
    <property type="entry name" value="4-hydroxybenzoyl-CoA_TE"/>
</dbReference>
<evidence type="ECO:0000313" key="4">
    <source>
        <dbReference type="Proteomes" id="UP000316238"/>
    </source>
</evidence>
<dbReference type="InterPro" id="IPR029069">
    <property type="entry name" value="HotDog_dom_sf"/>
</dbReference>
<dbReference type="NCBIfam" id="TIGR00051">
    <property type="entry name" value="YbgC/FadM family acyl-CoA thioesterase"/>
    <property type="match status" value="1"/>
</dbReference>
<name>A0A521G569_9BACT</name>
<dbReference type="EMBL" id="NQJD01000001">
    <property type="protein sequence ID" value="TAA76159.1"/>
    <property type="molecule type" value="Genomic_DNA"/>
</dbReference>
<protein>
    <submittedName>
        <fullName evidence="3">Acyl-CoA thioester hydrolase</fullName>
        <ecNumber evidence="3">3.1.2.-</ecNumber>
    </submittedName>
</protein>